<comment type="pathway">
    <text evidence="3 4">Cofactor biosynthesis; coenzyme A biosynthesis; CoA from (R)-pantothenate: step 2/5.</text>
</comment>
<dbReference type="GO" id="GO:0004632">
    <property type="term" value="F:phosphopantothenate--cysteine ligase activity"/>
    <property type="evidence" value="ECO:0007669"/>
    <property type="project" value="UniProtKB-EC"/>
</dbReference>
<comment type="caution">
    <text evidence="7">The sequence shown here is derived from an EMBL/GenBank/DDBJ whole genome shotgun (WGS) entry which is preliminary data.</text>
</comment>
<dbReference type="Pfam" id="PF04127">
    <property type="entry name" value="DFP"/>
    <property type="match status" value="1"/>
</dbReference>
<dbReference type="InterPro" id="IPR035929">
    <property type="entry name" value="CoaB-like_sf"/>
</dbReference>
<dbReference type="HAMAP" id="MF_02225">
    <property type="entry name" value="CoaBC"/>
    <property type="match status" value="1"/>
</dbReference>
<keyword evidence="2 3" id="KW-0456">Lyase</keyword>
<feature type="binding site" evidence="3">
    <location>
        <position position="326"/>
    </location>
    <ligand>
        <name>CTP</name>
        <dbReference type="ChEBI" id="CHEBI:37563"/>
    </ligand>
</feature>
<keyword evidence="3 4" id="KW-0285">Flavoprotein</keyword>
<comment type="catalytic activity">
    <reaction evidence="3 4">
        <text>N-[(R)-4-phosphopantothenoyl]-L-cysteine + H(+) = (R)-4'-phosphopantetheine + CO2</text>
        <dbReference type="Rhea" id="RHEA:16793"/>
        <dbReference type="ChEBI" id="CHEBI:15378"/>
        <dbReference type="ChEBI" id="CHEBI:16526"/>
        <dbReference type="ChEBI" id="CHEBI:59458"/>
        <dbReference type="ChEBI" id="CHEBI:61723"/>
        <dbReference type="EC" id="4.1.1.36"/>
    </reaction>
</comment>
<comment type="function">
    <text evidence="4">Catalyzes two steps in the biosynthesis of coenzyme A. In the first step cysteine is conjugated to 4'-phosphopantothenate to form 4-phosphopantothenoylcysteine, in the latter compound is decarboxylated to form 4'-phosphopantotheine.</text>
</comment>
<comment type="similarity">
    <text evidence="3 4">In the C-terminal section; belongs to the PPC synthetase family.</text>
</comment>
<feature type="binding site" evidence="3">
    <location>
        <position position="340"/>
    </location>
    <ligand>
        <name>CTP</name>
        <dbReference type="ChEBI" id="CHEBI:37563"/>
    </ligand>
</feature>
<dbReference type="PANTHER" id="PTHR14359:SF6">
    <property type="entry name" value="PHOSPHOPANTOTHENOYLCYSTEINE DECARBOXYLASE"/>
    <property type="match status" value="1"/>
</dbReference>
<comment type="catalytic activity">
    <reaction evidence="3 4">
        <text>(R)-4'-phosphopantothenate + L-cysteine + CTP = N-[(R)-4-phosphopantothenoyl]-L-cysteine + CMP + diphosphate + H(+)</text>
        <dbReference type="Rhea" id="RHEA:19397"/>
        <dbReference type="ChEBI" id="CHEBI:10986"/>
        <dbReference type="ChEBI" id="CHEBI:15378"/>
        <dbReference type="ChEBI" id="CHEBI:33019"/>
        <dbReference type="ChEBI" id="CHEBI:35235"/>
        <dbReference type="ChEBI" id="CHEBI:37563"/>
        <dbReference type="ChEBI" id="CHEBI:59458"/>
        <dbReference type="ChEBI" id="CHEBI:60377"/>
        <dbReference type="EC" id="6.3.2.5"/>
    </reaction>
</comment>
<comment type="similarity">
    <text evidence="3 4">In the N-terminal section; belongs to the HFCD (homo-oligomeric flavin containing Cys decarboxylase) superfamily.</text>
</comment>
<comment type="cofactor">
    <cofactor evidence="3">
        <name>Mg(2+)</name>
        <dbReference type="ChEBI" id="CHEBI:18420"/>
    </cofactor>
</comment>
<feature type="binding site" evidence="3">
    <location>
        <position position="292"/>
    </location>
    <ligand>
        <name>CTP</name>
        <dbReference type="ChEBI" id="CHEBI:37563"/>
    </ligand>
</feature>
<dbReference type="EMBL" id="JBAKFM010000004">
    <property type="protein sequence ID" value="MEX0469831.1"/>
    <property type="molecule type" value="Genomic_DNA"/>
</dbReference>
<dbReference type="InterPro" id="IPR005252">
    <property type="entry name" value="CoaBC"/>
</dbReference>
<keyword evidence="8" id="KW-1185">Reference proteome</keyword>
<dbReference type="EC" id="6.3.2.5" evidence="3"/>
<accession>A0ABV3TFW1</accession>
<evidence type="ECO:0000259" key="5">
    <source>
        <dbReference type="Pfam" id="PF02441"/>
    </source>
</evidence>
<feature type="binding site" evidence="3">
    <location>
        <begin position="308"/>
        <end position="311"/>
    </location>
    <ligand>
        <name>CTP</name>
        <dbReference type="ChEBI" id="CHEBI:37563"/>
    </ligand>
</feature>
<evidence type="ECO:0000313" key="7">
    <source>
        <dbReference type="EMBL" id="MEX0469831.1"/>
    </source>
</evidence>
<dbReference type="InterPro" id="IPR036551">
    <property type="entry name" value="Flavin_trans-like"/>
</dbReference>
<dbReference type="InterPro" id="IPR007085">
    <property type="entry name" value="DNA/pantothenate-metab_flavo_C"/>
</dbReference>
<feature type="domain" description="DNA/pantothenate metabolism flavoprotein C-terminal" evidence="6">
    <location>
        <begin position="189"/>
        <end position="394"/>
    </location>
</feature>
<comment type="caution">
    <text evidence="3">Lacks conserved residue(s) required for the propagation of feature annotation.</text>
</comment>
<dbReference type="EC" id="4.1.1.36" evidence="3"/>
<dbReference type="Pfam" id="PF02441">
    <property type="entry name" value="Flavoprotein"/>
    <property type="match status" value="1"/>
</dbReference>
<comment type="function">
    <text evidence="3">Catalyzes two sequential steps in the biosynthesis of coenzyme A. In the first step cysteine is conjugated to 4'-phosphopantothenate to form 4-phosphopantothenoylcysteine. In the second step the latter compound is decarboxylated to form 4'-phosphopantotheine.</text>
</comment>
<comment type="cofactor">
    <cofactor evidence="3">
        <name>FMN</name>
        <dbReference type="ChEBI" id="CHEBI:58210"/>
    </cofactor>
    <text evidence="3">Binds 1 FMN per subunit.</text>
</comment>
<keyword evidence="3 4" id="KW-0288">FMN</keyword>
<keyword evidence="3" id="KW-0460">Magnesium</keyword>
<evidence type="ECO:0000256" key="4">
    <source>
        <dbReference type="RuleBase" id="RU364078"/>
    </source>
</evidence>
<gene>
    <name evidence="3 7" type="primary">coaBC</name>
    <name evidence="7" type="ORF">V6X73_08840</name>
</gene>
<evidence type="ECO:0000256" key="1">
    <source>
        <dbReference type="ARBA" id="ARBA00022793"/>
    </source>
</evidence>
<dbReference type="NCBIfam" id="TIGR00521">
    <property type="entry name" value="coaBC_dfp"/>
    <property type="match status" value="1"/>
</dbReference>
<evidence type="ECO:0000313" key="8">
    <source>
        <dbReference type="Proteomes" id="UP001556709"/>
    </source>
</evidence>
<comment type="pathway">
    <text evidence="3 4">Cofactor biosynthesis; coenzyme A biosynthesis; CoA from (R)-pantothenate: step 3/5.</text>
</comment>
<dbReference type="RefSeq" id="WP_367959562.1">
    <property type="nucleotide sequence ID" value="NZ_JBAKFK010000004.1"/>
</dbReference>
<dbReference type="SUPFAM" id="SSF102645">
    <property type="entry name" value="CoaB-like"/>
    <property type="match status" value="1"/>
</dbReference>
<keyword evidence="1 3" id="KW-0210">Decarboxylase</keyword>
<feature type="binding site" evidence="3">
    <location>
        <position position="344"/>
    </location>
    <ligand>
        <name>CTP</name>
        <dbReference type="ChEBI" id="CHEBI:37563"/>
    </ligand>
</feature>
<dbReference type="PANTHER" id="PTHR14359">
    <property type="entry name" value="HOMO-OLIGOMERIC FLAVIN CONTAINING CYS DECARBOXYLASE FAMILY"/>
    <property type="match status" value="1"/>
</dbReference>
<feature type="region of interest" description="Phosphopantothenate--cysteine ligase" evidence="3">
    <location>
        <begin position="194"/>
        <end position="402"/>
    </location>
</feature>
<dbReference type="SUPFAM" id="SSF52507">
    <property type="entry name" value="Homo-oligomeric flavin-containing Cys decarboxylases, HFCD"/>
    <property type="match status" value="1"/>
</dbReference>
<proteinExistence type="inferred from homology"/>
<dbReference type="Gene3D" id="3.40.50.10300">
    <property type="entry name" value="CoaB-like"/>
    <property type="match status" value="1"/>
</dbReference>
<evidence type="ECO:0000256" key="2">
    <source>
        <dbReference type="ARBA" id="ARBA00023239"/>
    </source>
</evidence>
<evidence type="ECO:0000259" key="6">
    <source>
        <dbReference type="Pfam" id="PF04127"/>
    </source>
</evidence>
<keyword evidence="3" id="KW-0479">Metal-binding</keyword>
<name>A0ABV3TFW1_9GAMM</name>
<protein>
    <recommendedName>
        <fullName evidence="3">Coenzyme A biosynthesis bifunctional protein CoaBC</fullName>
    </recommendedName>
    <alternativeName>
        <fullName evidence="3">DNA/pantothenate metabolism flavoprotein</fullName>
    </alternativeName>
    <alternativeName>
        <fullName evidence="3">Phosphopantothenoylcysteine synthetase/decarboxylase</fullName>
        <shortName evidence="3">PPCS-PPCDC</shortName>
    </alternativeName>
    <domain>
        <recommendedName>
            <fullName evidence="3">Phosphopantothenoylcysteine decarboxylase</fullName>
            <shortName evidence="3">PPC decarboxylase</shortName>
            <shortName evidence="3">PPC-DC</shortName>
            <ecNumber evidence="3">4.1.1.36</ecNumber>
        </recommendedName>
        <alternativeName>
            <fullName evidence="3">CoaC</fullName>
        </alternativeName>
    </domain>
    <domain>
        <recommendedName>
            <fullName evidence="3">Phosphopantothenate--cysteine ligase</fullName>
            <ecNumber evidence="3">6.3.2.5</ecNumber>
        </recommendedName>
        <alternativeName>
            <fullName evidence="3">CoaB</fullName>
        </alternativeName>
        <alternativeName>
            <fullName evidence="3">Phosphopantothenoylcysteine synthetase</fullName>
            <shortName evidence="3">PPC synthetase</shortName>
            <shortName evidence="3">PPC-S</shortName>
        </alternativeName>
    </domain>
</protein>
<dbReference type="Gene3D" id="3.40.50.1950">
    <property type="entry name" value="Flavin prenyltransferase-like"/>
    <property type="match status" value="1"/>
</dbReference>
<dbReference type="GO" id="GO:0004633">
    <property type="term" value="F:phosphopantothenoylcysteine decarboxylase activity"/>
    <property type="evidence" value="ECO:0007669"/>
    <property type="project" value="UniProtKB-EC"/>
</dbReference>
<feature type="domain" description="Flavoprotein" evidence="5">
    <location>
        <begin position="7"/>
        <end position="177"/>
    </location>
</feature>
<dbReference type="InterPro" id="IPR003382">
    <property type="entry name" value="Flavoprotein"/>
</dbReference>
<feature type="region of interest" description="Phosphopantothenoylcysteine decarboxylase" evidence="3">
    <location>
        <begin position="1"/>
        <end position="193"/>
    </location>
</feature>
<organism evidence="7 8">
    <name type="scientific">Spiribacter pallidus</name>
    <dbReference type="NCBI Taxonomy" id="1987936"/>
    <lineage>
        <taxon>Bacteria</taxon>
        <taxon>Pseudomonadati</taxon>
        <taxon>Pseudomonadota</taxon>
        <taxon>Gammaproteobacteria</taxon>
        <taxon>Chromatiales</taxon>
        <taxon>Ectothiorhodospiraceae</taxon>
        <taxon>Spiribacter</taxon>
    </lineage>
</organism>
<keyword evidence="3 4" id="KW-0436">Ligase</keyword>
<feature type="binding site" evidence="3">
    <location>
        <position position="282"/>
    </location>
    <ligand>
        <name>CTP</name>
        <dbReference type="ChEBI" id="CHEBI:37563"/>
    </ligand>
</feature>
<reference evidence="7 8" key="1">
    <citation type="submission" date="2024-02" db="EMBL/GenBank/DDBJ databases">
        <title>New especies of Spiribacter isolated from saline water.</title>
        <authorList>
            <person name="Leon M.J."/>
            <person name="De La Haba R."/>
            <person name="Sanchez-Porro C."/>
            <person name="Ventosa A."/>
        </authorList>
    </citation>
    <scope>NUCLEOTIDE SEQUENCE [LARGE SCALE GENOMIC DNA]</scope>
    <source>
        <strain evidence="8">ag22IC6-390</strain>
    </source>
</reference>
<evidence type="ECO:0000256" key="3">
    <source>
        <dbReference type="HAMAP-Rule" id="MF_02225"/>
    </source>
</evidence>
<keyword evidence="3" id="KW-0511">Multifunctional enzyme</keyword>
<sequence>MSIRGENILLGVSGGIAAYKAPDLVRRLRDAGATVRVVLTHGAQAFVTPLTFQAVSHQPVHTDLLDADAEAGMGHLELARWADRIVIAPASADTIARLAAGLADDLLTTLCLATRAPLTLCPAMNHIMWQAPVTQQNTRQLIERGATVLGPMSGPLAEGESGPGRLMEPADIVTALEQSAAPSTRPSPLAGQSVLITAGPTHEPIDPVRFIGNRSSGRMGFAIAAAAANVGARVCLISGPSRLPTPAGVERVDVETAEQMYQAVLDRAPQAAVFIAAAAVADYRVEARAMHKIKRDNQPDQLSLVPNPDILKAVAGLTDGPLTVGFAAETDDVLDNAHDKLTAKGIDMIAANAVGEGKGFEVADNALTVLWPGGHRELGHKAKTQLAAELIDLVGERFHAAD</sequence>
<dbReference type="Proteomes" id="UP001556709">
    <property type="component" value="Unassembled WGS sequence"/>
</dbReference>